<organism evidence="1 2">
    <name type="scientific">[Candida] jaroonii</name>
    <dbReference type="NCBI Taxonomy" id="467808"/>
    <lineage>
        <taxon>Eukaryota</taxon>
        <taxon>Fungi</taxon>
        <taxon>Dikarya</taxon>
        <taxon>Ascomycota</taxon>
        <taxon>Saccharomycotina</taxon>
        <taxon>Pichiomycetes</taxon>
        <taxon>Debaryomycetaceae</taxon>
        <taxon>Yamadazyma</taxon>
    </lineage>
</organism>
<accession>A0ACA9YA21</accession>
<protein>
    <submittedName>
        <fullName evidence="1">Urea carboxylase</fullName>
    </submittedName>
</protein>
<reference evidence="1" key="1">
    <citation type="submission" date="2022-06" db="EMBL/GenBank/DDBJ databases">
        <authorList>
            <person name="Legras J.-L."/>
            <person name="Devillers H."/>
            <person name="Grondin C."/>
        </authorList>
    </citation>
    <scope>NUCLEOTIDE SEQUENCE</scope>
    <source>
        <strain evidence="1">CLIB 1444</strain>
    </source>
</reference>
<dbReference type="Proteomes" id="UP001152531">
    <property type="component" value="Unassembled WGS sequence"/>
</dbReference>
<name>A0ACA9YA21_9ASCO</name>
<evidence type="ECO:0000313" key="2">
    <source>
        <dbReference type="Proteomes" id="UP001152531"/>
    </source>
</evidence>
<evidence type="ECO:0000313" key="1">
    <source>
        <dbReference type="EMBL" id="CAH6721903.1"/>
    </source>
</evidence>
<gene>
    <name evidence="1" type="ORF">CLIB1444_07S05050</name>
</gene>
<proteinExistence type="predicted"/>
<keyword evidence="2" id="KW-1185">Reference proteome</keyword>
<dbReference type="EMBL" id="CALSDN010000007">
    <property type="protein sequence ID" value="CAH6721903.1"/>
    <property type="molecule type" value="Genomic_DNA"/>
</dbReference>
<comment type="caution">
    <text evidence="1">The sequence shown here is derived from an EMBL/GenBank/DDBJ whole genome shotgun (WGS) entry which is preliminary data.</text>
</comment>
<sequence length="1269" mass="140420">MFEKIKKVLVANRGEIACRVIKCCKENGLKTISIFSVEDSDAMHVYLADESYLLPGIGANAYINIEEIVKIAVESHADVVVPGYGFLSENSKFVESLEAKGILFAGPSVESVETFGLKHSARTLASQNNVPIVPGTDLIDNTEDAIKAADAIGYPIMIKSTAGGGGMGLKVAWNESELVSSLSEVISRGKTLFSNSGAFLEKYIEAGRHIEVQIFGNGKGDVIAFGERECSIQRRHQKVIEEAPSPFISLPAYNHKDLRVKLSKCAIDLASSINYKSAGTVEFLVDDVTGEFYFLEMNTRLQVEHGITELIYNVDLMKLMLMQAEYEARGEKGIPLDVLKGEGDYEFDTVAIPKGHAIEVRVYAENPVKNFQPSPGILHLVKYGETLPECKLRIDHWVTTGSKVSPYFDPLLAKIMVWGKDRQAATEGMIKVLSTTEICGPTINIDYLNEILKSKDYQSGNTLTSFLNSTFDFQPKLMEFLTPGSYTTIQDLPGRASYSAGVPLSGPADPLYFQLGNLIVGNDKSVAGLEISLKGPNIKFHSSARIALTGGKFKFKVNGVAAPMFTAIDVPKGSVVKIGDAIGHGSKCYLCIEGGLPGVAEYLGSKSCTPTLNLGGHQGRTIMGGDCLSIISQPNFEKVNYGFQLPEKCTPDIEKLGDDDIWTIKCTGGPHDTSDICSPEKIKKFYETVYTVNLNSNRGCTRLDGQSDVFSRANGKDGGAHPSNILEYSYPTCGISVVGNVMSLFGVDGSTLSGFVCISVPISSEWWKSGQAKVGSSIQFKHISYNDALKLGELREKFLKDLEDAIKNGKELPTFKDELDEYEPADNTILHQRLVSKELPEFTIRQAGEKMIVLDFGIEDFTLVNNGRQRLLNSKVEEALKPYLVRTEVSTGAMGIIYENIDRSKLISKIVELESSIPPTKDLKISSKLYKLPLCFDHSALRHCVERYMHSQRPYAPYLPNNTEFVMKANNIPTMEEFKKNVIGQRQCVTAVSFLCANTLSVNLDPRTRFKTGKYNPARTFTPKGAFGSGAVAHSIYSIDSPGGYMIWGMVLPDLTWNTFSRLNVTDHDNSKPWFFEPFDQVEYYEVDEKTLTDLNNQLLAGKLEIEIENIEFDFKEYIEFLDSIDEELTEINNKKQLAIDNLMEQEENSRNKWLKELEIAKQSKSTDDNILNDPSTIKVLSSMAANIFKINAKKGDTIDAEDVIIILEAMKMEIPVRAVNEDEDSDEEEEQTKEKPTVTDVKYEILDVIVEEGDVVSSGDTLVLIKAI</sequence>